<dbReference type="Gene3D" id="3.20.20.370">
    <property type="entry name" value="Glycoside hydrolase/deacetylase"/>
    <property type="match status" value="1"/>
</dbReference>
<comment type="caution">
    <text evidence="8">The sequence shown here is derived from an EMBL/GenBank/DDBJ whole genome shotgun (WGS) entry which is preliminary data.</text>
</comment>
<dbReference type="PROSITE" id="PS51677">
    <property type="entry name" value="NODB"/>
    <property type="match status" value="1"/>
</dbReference>
<dbReference type="PANTHER" id="PTHR34216:SF3">
    <property type="entry name" value="POLY-BETA-1,6-N-ACETYL-D-GLUCOSAMINE N-DEACETYLASE"/>
    <property type="match status" value="1"/>
</dbReference>
<dbReference type="GO" id="GO:0005576">
    <property type="term" value="C:extracellular region"/>
    <property type="evidence" value="ECO:0007669"/>
    <property type="project" value="UniProtKB-SubCell"/>
</dbReference>
<dbReference type="SUPFAM" id="SSF88713">
    <property type="entry name" value="Glycoside hydrolase/deacetylase"/>
    <property type="match status" value="1"/>
</dbReference>
<dbReference type="PANTHER" id="PTHR34216">
    <property type="match status" value="1"/>
</dbReference>
<feature type="domain" description="NodB homology" evidence="7">
    <location>
        <begin position="62"/>
        <end position="309"/>
    </location>
</feature>
<evidence type="ECO:0000256" key="6">
    <source>
        <dbReference type="ARBA" id="ARBA00032976"/>
    </source>
</evidence>
<reference evidence="8 9" key="1">
    <citation type="submission" date="2014-07" db="EMBL/GenBank/DDBJ databases">
        <title>Draft genome sequence of Thalassospira profundimaris R8-17.</title>
        <authorList>
            <person name="Lai Q."/>
            <person name="Shao Z."/>
        </authorList>
    </citation>
    <scope>NUCLEOTIDE SEQUENCE [LARGE SCALE GENOMIC DNA]</scope>
    <source>
        <strain evidence="8 9">R8-17</strain>
    </source>
</reference>
<dbReference type="GO" id="GO:0005975">
    <property type="term" value="P:carbohydrate metabolic process"/>
    <property type="evidence" value="ECO:0007669"/>
    <property type="project" value="InterPro"/>
</dbReference>
<comment type="subcellular location">
    <subcellularLocation>
        <location evidence="2">Secreted</location>
    </subcellularLocation>
</comment>
<evidence type="ECO:0000256" key="4">
    <source>
        <dbReference type="ARBA" id="ARBA00020071"/>
    </source>
</evidence>
<dbReference type="AlphaFoldDB" id="A0A367VJM0"/>
<evidence type="ECO:0000256" key="5">
    <source>
        <dbReference type="ARBA" id="ARBA00022729"/>
    </source>
</evidence>
<dbReference type="Pfam" id="PF01522">
    <property type="entry name" value="Polysacc_deac_1"/>
    <property type="match status" value="1"/>
</dbReference>
<dbReference type="EMBL" id="JPWB01000001">
    <property type="protein sequence ID" value="RCK25415.1"/>
    <property type="molecule type" value="Genomic_DNA"/>
</dbReference>
<organism evidence="8 9">
    <name type="scientific">Thalassospira profundimaris</name>
    <dbReference type="NCBI Taxonomy" id="502049"/>
    <lineage>
        <taxon>Bacteria</taxon>
        <taxon>Pseudomonadati</taxon>
        <taxon>Pseudomonadota</taxon>
        <taxon>Alphaproteobacteria</taxon>
        <taxon>Rhodospirillales</taxon>
        <taxon>Thalassospiraceae</taxon>
        <taxon>Thalassospira</taxon>
    </lineage>
</organism>
<comment type="function">
    <text evidence="1">Is involved in generating a small heat-stable compound (Nod), an acylated oligomer of N-acetylglucosamine, that stimulates mitosis in various plant protoplasts.</text>
</comment>
<dbReference type="RefSeq" id="WP_062956504.1">
    <property type="nucleotide sequence ID" value="NZ_JPWB01000001.1"/>
</dbReference>
<evidence type="ECO:0000259" key="7">
    <source>
        <dbReference type="PROSITE" id="PS51677"/>
    </source>
</evidence>
<evidence type="ECO:0000256" key="3">
    <source>
        <dbReference type="ARBA" id="ARBA00010973"/>
    </source>
</evidence>
<dbReference type="GO" id="GO:0016810">
    <property type="term" value="F:hydrolase activity, acting on carbon-nitrogen (but not peptide) bonds"/>
    <property type="evidence" value="ECO:0007669"/>
    <property type="project" value="InterPro"/>
</dbReference>
<sequence>MLQIVMYHYVRDRSDVMFPNLPVRTLNEFNNQVLYLKKRFNIISIHEAIDAIVNGEPKDMNNSVILSFDDGYLDHYINVLPVLVENDLSGIFFPVVCSSRDFSLLSVNRIQFLLAAVKDHGVLREKMDMAILESQSEVGLKSPEEYWEIWSKGGRWDSAETFYIKRMLQRGLPRPFAYELAKDFFKRFVTDDERGFAEQLYMSETQIEEMVGHGMVIGNHTNSHPWLTELSHSEVREEIRSGVEWLSKLGQSVQNWVMCYPFGGHSDQICDIAQQEGAVLGLTVDHGDIGSTSVSSMRLPRIDTNCLPY</sequence>
<evidence type="ECO:0000313" key="9">
    <source>
        <dbReference type="Proteomes" id="UP000253061"/>
    </source>
</evidence>
<dbReference type="InterPro" id="IPR002509">
    <property type="entry name" value="NODB_dom"/>
</dbReference>
<comment type="similarity">
    <text evidence="3">Belongs to the polysaccharide deacetylase family.</text>
</comment>
<evidence type="ECO:0000256" key="2">
    <source>
        <dbReference type="ARBA" id="ARBA00004613"/>
    </source>
</evidence>
<keyword evidence="5" id="KW-0732">Signal</keyword>
<evidence type="ECO:0000313" key="8">
    <source>
        <dbReference type="EMBL" id="RCK25415.1"/>
    </source>
</evidence>
<dbReference type="InterPro" id="IPR011330">
    <property type="entry name" value="Glyco_hydro/deAcase_b/a-brl"/>
</dbReference>
<protein>
    <recommendedName>
        <fullName evidence="4">Chitooligosaccharide deacetylase</fullName>
    </recommendedName>
    <alternativeName>
        <fullName evidence="6">Nodulation protein B</fullName>
    </alternativeName>
</protein>
<proteinExistence type="inferred from homology"/>
<evidence type="ECO:0000256" key="1">
    <source>
        <dbReference type="ARBA" id="ARBA00003236"/>
    </source>
</evidence>
<name>A0A367VJM0_9PROT</name>
<dbReference type="Proteomes" id="UP000253061">
    <property type="component" value="Unassembled WGS sequence"/>
</dbReference>
<gene>
    <name evidence="8" type="ORF">TH6_02015</name>
</gene>
<accession>A0A367VJM0</accession>
<dbReference type="InterPro" id="IPR051398">
    <property type="entry name" value="Polysacch_Deacetylase"/>
</dbReference>